<keyword evidence="7 9" id="KW-0503">Monooxygenase</keyword>
<evidence type="ECO:0000313" key="10">
    <source>
        <dbReference type="EMBL" id="MBB3859732.1"/>
    </source>
</evidence>
<evidence type="ECO:0000256" key="6">
    <source>
        <dbReference type="ARBA" id="ARBA00023004"/>
    </source>
</evidence>
<dbReference type="InterPro" id="IPR017972">
    <property type="entry name" value="Cyt_P450_CS"/>
</dbReference>
<name>A0A7W5ZX02_9SPHN</name>
<evidence type="ECO:0000256" key="5">
    <source>
        <dbReference type="ARBA" id="ARBA00023002"/>
    </source>
</evidence>
<dbReference type="InterPro" id="IPR002403">
    <property type="entry name" value="Cyt_P450_E_grp-IV"/>
</dbReference>
<comment type="cofactor">
    <cofactor evidence="1 8">
        <name>heme</name>
        <dbReference type="ChEBI" id="CHEBI:30413"/>
    </cofactor>
</comment>
<dbReference type="GO" id="GO:0020037">
    <property type="term" value="F:heme binding"/>
    <property type="evidence" value="ECO:0007669"/>
    <property type="project" value="InterPro"/>
</dbReference>
<keyword evidence="11" id="KW-1185">Reference proteome</keyword>
<accession>A0A7W5ZX02</accession>
<feature type="binding site" description="axial binding residue" evidence="8">
    <location>
        <position position="411"/>
    </location>
    <ligand>
        <name>heme</name>
        <dbReference type="ChEBI" id="CHEBI:30413"/>
    </ligand>
    <ligandPart>
        <name>Fe</name>
        <dbReference type="ChEBI" id="CHEBI:18248"/>
    </ligandPart>
</feature>
<keyword evidence="4 8" id="KW-0479">Metal-binding</keyword>
<keyword evidence="5 9" id="KW-0560">Oxidoreductase</keyword>
<sequence>MATLAPDLQTDRHTERANPHWVRLGGEHKLDHIPGEDGWPVLGTTIMQLSDPLGFQRRMTETYGPVYRARSFGRRGVNLMGADANELVLFDRDKLFSNEQGWGPMLNLLFPRGLMLLDFEAHRVDRRALSIAFKPEPMRAYCSVLNAGIASAVEQWGGATRLYDAIKALTLDTAAASFLGLPLGPQADALNKAFVDMVQASVGVVRRPLPFTKMGRGVAGRRLMTDYFGKLVRERRSNPGQDMFSQFALATREDGSLLPEDVVVDHMIFLMMAAHDTITSSATVLFWQLAKNPDWQDRLRAEARAVTGGDGLPLAYDDLGRMELTELAFKEALRFMPPVPNMPRRALRDFTFGGFAIPAGTPVGISPAAVHMDPLHWPRPEIFDPLRFTPENSAGRHKYAWVPFGGGAHMCLGLHFAYMQVKLLVSHILTRYEVTLPAGHEPSWQAWPIPKPRNGLQVELRRIC</sequence>
<evidence type="ECO:0000313" key="11">
    <source>
        <dbReference type="Proteomes" id="UP000562395"/>
    </source>
</evidence>
<comment type="caution">
    <text evidence="10">The sequence shown here is derived from an EMBL/GenBank/DDBJ whole genome shotgun (WGS) entry which is preliminary data.</text>
</comment>
<dbReference type="EMBL" id="JACICY010000002">
    <property type="protein sequence ID" value="MBB3859732.1"/>
    <property type="molecule type" value="Genomic_DNA"/>
</dbReference>
<comment type="similarity">
    <text evidence="2 9">Belongs to the cytochrome P450 family.</text>
</comment>
<dbReference type="Gene3D" id="1.10.630.10">
    <property type="entry name" value="Cytochrome P450"/>
    <property type="match status" value="1"/>
</dbReference>
<dbReference type="Proteomes" id="UP000562395">
    <property type="component" value="Unassembled WGS sequence"/>
</dbReference>
<evidence type="ECO:0000256" key="4">
    <source>
        <dbReference type="ARBA" id="ARBA00022723"/>
    </source>
</evidence>
<dbReference type="PROSITE" id="PS00086">
    <property type="entry name" value="CYTOCHROME_P450"/>
    <property type="match status" value="1"/>
</dbReference>
<evidence type="ECO:0000256" key="8">
    <source>
        <dbReference type="PIRSR" id="PIRSR602403-1"/>
    </source>
</evidence>
<protein>
    <submittedName>
        <fullName evidence="10">Cytochrome P450</fullName>
    </submittedName>
</protein>
<dbReference type="Pfam" id="PF00067">
    <property type="entry name" value="p450"/>
    <property type="match status" value="1"/>
</dbReference>
<evidence type="ECO:0000256" key="9">
    <source>
        <dbReference type="RuleBase" id="RU000461"/>
    </source>
</evidence>
<dbReference type="PANTHER" id="PTHR24286:SF24">
    <property type="entry name" value="LANOSTEROL 14-ALPHA DEMETHYLASE"/>
    <property type="match status" value="1"/>
</dbReference>
<dbReference type="GO" id="GO:0016125">
    <property type="term" value="P:sterol metabolic process"/>
    <property type="evidence" value="ECO:0007669"/>
    <property type="project" value="TreeGrafter"/>
</dbReference>
<dbReference type="GO" id="GO:0004497">
    <property type="term" value="F:monooxygenase activity"/>
    <property type="evidence" value="ECO:0007669"/>
    <property type="project" value="UniProtKB-KW"/>
</dbReference>
<dbReference type="InterPro" id="IPR001128">
    <property type="entry name" value="Cyt_P450"/>
</dbReference>
<reference evidence="10 11" key="1">
    <citation type="submission" date="2020-08" db="EMBL/GenBank/DDBJ databases">
        <title>Genomic Encyclopedia of Type Strains, Phase IV (KMG-IV): sequencing the most valuable type-strain genomes for metagenomic binning, comparative biology and taxonomic classification.</title>
        <authorList>
            <person name="Goeker M."/>
        </authorList>
    </citation>
    <scope>NUCLEOTIDE SEQUENCE [LARGE SCALE GENOMIC DNA]</scope>
    <source>
        <strain evidence="10 11">DSM 14552</strain>
    </source>
</reference>
<dbReference type="GO" id="GO:0016705">
    <property type="term" value="F:oxidoreductase activity, acting on paired donors, with incorporation or reduction of molecular oxygen"/>
    <property type="evidence" value="ECO:0007669"/>
    <property type="project" value="InterPro"/>
</dbReference>
<organism evidence="10 11">
    <name type="scientific">Novosphingobium hassiacum</name>
    <dbReference type="NCBI Taxonomy" id="173676"/>
    <lineage>
        <taxon>Bacteria</taxon>
        <taxon>Pseudomonadati</taxon>
        <taxon>Pseudomonadota</taxon>
        <taxon>Alphaproteobacteria</taxon>
        <taxon>Sphingomonadales</taxon>
        <taxon>Sphingomonadaceae</taxon>
        <taxon>Novosphingobium</taxon>
    </lineage>
</organism>
<proteinExistence type="inferred from homology"/>
<keyword evidence="3 8" id="KW-0349">Heme</keyword>
<evidence type="ECO:0000256" key="1">
    <source>
        <dbReference type="ARBA" id="ARBA00001971"/>
    </source>
</evidence>
<dbReference type="InterPro" id="IPR036396">
    <property type="entry name" value="Cyt_P450_sf"/>
</dbReference>
<keyword evidence="6 8" id="KW-0408">Iron</keyword>
<dbReference type="PRINTS" id="PR00465">
    <property type="entry name" value="EP450IV"/>
</dbReference>
<dbReference type="SUPFAM" id="SSF48264">
    <property type="entry name" value="Cytochrome P450"/>
    <property type="match status" value="1"/>
</dbReference>
<evidence type="ECO:0000256" key="7">
    <source>
        <dbReference type="ARBA" id="ARBA00023033"/>
    </source>
</evidence>
<evidence type="ECO:0000256" key="2">
    <source>
        <dbReference type="ARBA" id="ARBA00010617"/>
    </source>
</evidence>
<dbReference type="PANTHER" id="PTHR24286">
    <property type="entry name" value="CYTOCHROME P450 26"/>
    <property type="match status" value="1"/>
</dbReference>
<dbReference type="RefSeq" id="WP_183612024.1">
    <property type="nucleotide sequence ID" value="NZ_JACICY010000002.1"/>
</dbReference>
<dbReference type="AlphaFoldDB" id="A0A7W5ZX02"/>
<gene>
    <name evidence="10" type="ORF">GGQ88_000993</name>
</gene>
<dbReference type="GO" id="GO:0005506">
    <property type="term" value="F:iron ion binding"/>
    <property type="evidence" value="ECO:0007669"/>
    <property type="project" value="InterPro"/>
</dbReference>
<evidence type="ECO:0000256" key="3">
    <source>
        <dbReference type="ARBA" id="ARBA00022617"/>
    </source>
</evidence>